<dbReference type="AlphaFoldDB" id="A0AA38HZK6"/>
<organism evidence="1 2">
    <name type="scientific">Zophobas morio</name>
    <dbReference type="NCBI Taxonomy" id="2755281"/>
    <lineage>
        <taxon>Eukaryota</taxon>
        <taxon>Metazoa</taxon>
        <taxon>Ecdysozoa</taxon>
        <taxon>Arthropoda</taxon>
        <taxon>Hexapoda</taxon>
        <taxon>Insecta</taxon>
        <taxon>Pterygota</taxon>
        <taxon>Neoptera</taxon>
        <taxon>Endopterygota</taxon>
        <taxon>Coleoptera</taxon>
        <taxon>Polyphaga</taxon>
        <taxon>Cucujiformia</taxon>
        <taxon>Tenebrionidae</taxon>
        <taxon>Zophobas</taxon>
    </lineage>
</organism>
<dbReference type="EMBL" id="JALNTZ010000008">
    <property type="protein sequence ID" value="KAJ3643934.1"/>
    <property type="molecule type" value="Genomic_DNA"/>
</dbReference>
<evidence type="ECO:0000313" key="1">
    <source>
        <dbReference type="EMBL" id="KAJ3643934.1"/>
    </source>
</evidence>
<evidence type="ECO:0000313" key="2">
    <source>
        <dbReference type="Proteomes" id="UP001168821"/>
    </source>
</evidence>
<dbReference type="Proteomes" id="UP001168821">
    <property type="component" value="Unassembled WGS sequence"/>
</dbReference>
<gene>
    <name evidence="1" type="ORF">Zmor_026614</name>
</gene>
<proteinExistence type="predicted"/>
<protein>
    <submittedName>
        <fullName evidence="1">Uncharacterized protein</fullName>
    </submittedName>
</protein>
<keyword evidence="2" id="KW-1185">Reference proteome</keyword>
<name>A0AA38HZK6_9CUCU</name>
<sequence length="121" mass="13501">MDPKQASSQLKKPLRMEQYVVPKRLTALKNDEENKHCDIEEIQRTPSPASFRRENSTRSLKMGYGYGSDTGSHMSTKPFSDAASVRSWASVGMGSTDGKKMIVRRVPTSPVELFNIVNPPT</sequence>
<reference evidence="1" key="1">
    <citation type="journal article" date="2023" name="G3 (Bethesda)">
        <title>Whole genome assemblies of Zophobas morio and Tenebrio molitor.</title>
        <authorList>
            <person name="Kaur S."/>
            <person name="Stinson S.A."/>
            <person name="diCenzo G.C."/>
        </authorList>
    </citation>
    <scope>NUCLEOTIDE SEQUENCE</scope>
    <source>
        <strain evidence="1">QUZm001</strain>
    </source>
</reference>
<comment type="caution">
    <text evidence="1">The sequence shown here is derived from an EMBL/GenBank/DDBJ whole genome shotgun (WGS) entry which is preliminary data.</text>
</comment>
<accession>A0AA38HZK6</accession>